<keyword evidence="5" id="KW-1185">Reference proteome</keyword>
<protein>
    <submittedName>
        <fullName evidence="4">tRNA 5-methoxyuridine(34)/uridine 5-oxyacetic acid(34) synthase CmoB</fullName>
    </submittedName>
</protein>
<evidence type="ECO:0000313" key="5">
    <source>
        <dbReference type="Proteomes" id="UP000324209"/>
    </source>
</evidence>
<dbReference type="NCBIfam" id="NF011650">
    <property type="entry name" value="PRK15068.1"/>
    <property type="match status" value="1"/>
</dbReference>
<dbReference type="Gene3D" id="3.40.50.150">
    <property type="entry name" value="Vaccinia Virus protein VP39"/>
    <property type="match status" value="1"/>
</dbReference>
<feature type="region of interest" description="Disordered" evidence="3">
    <location>
        <begin position="1"/>
        <end position="22"/>
    </location>
</feature>
<dbReference type="GO" id="GO:0016765">
    <property type="term" value="F:transferase activity, transferring alkyl or aryl (other than methyl) groups"/>
    <property type="evidence" value="ECO:0007669"/>
    <property type="project" value="InterPro"/>
</dbReference>
<dbReference type="KEGG" id="ock:EXM22_07335"/>
<evidence type="ECO:0000313" key="4">
    <source>
        <dbReference type="EMBL" id="QEN07810.1"/>
    </source>
</evidence>
<evidence type="ECO:0000256" key="2">
    <source>
        <dbReference type="ARBA" id="ARBA00022694"/>
    </source>
</evidence>
<dbReference type="Proteomes" id="UP000324209">
    <property type="component" value="Chromosome"/>
</dbReference>
<dbReference type="RefSeq" id="WP_149485890.1">
    <property type="nucleotide sequence ID" value="NZ_CP036150.1"/>
</dbReference>
<dbReference type="InterPro" id="IPR029063">
    <property type="entry name" value="SAM-dependent_MTases_sf"/>
</dbReference>
<dbReference type="EMBL" id="CP036150">
    <property type="protein sequence ID" value="QEN07810.1"/>
    <property type="molecule type" value="Genomic_DNA"/>
</dbReference>
<accession>A0A5C1QLH2</accession>
<organism evidence="4 5">
    <name type="scientific">Oceanispirochaeta crateris</name>
    <dbReference type="NCBI Taxonomy" id="2518645"/>
    <lineage>
        <taxon>Bacteria</taxon>
        <taxon>Pseudomonadati</taxon>
        <taxon>Spirochaetota</taxon>
        <taxon>Spirochaetia</taxon>
        <taxon>Spirochaetales</taxon>
        <taxon>Spirochaetaceae</taxon>
        <taxon>Oceanispirochaeta</taxon>
    </lineage>
</organism>
<gene>
    <name evidence="4" type="primary">cmoB</name>
    <name evidence="4" type="ORF">EXM22_07335</name>
</gene>
<evidence type="ECO:0000256" key="1">
    <source>
        <dbReference type="ARBA" id="ARBA00022679"/>
    </source>
</evidence>
<dbReference type="Pfam" id="PF08003">
    <property type="entry name" value="Methyltransf_9"/>
    <property type="match status" value="1"/>
</dbReference>
<name>A0A5C1QLH2_9SPIO</name>
<dbReference type="GO" id="GO:0002098">
    <property type="term" value="P:tRNA wobble uridine modification"/>
    <property type="evidence" value="ECO:0007669"/>
    <property type="project" value="InterPro"/>
</dbReference>
<dbReference type="OrthoDB" id="9765084at2"/>
<evidence type="ECO:0000256" key="3">
    <source>
        <dbReference type="SAM" id="MobiDB-lite"/>
    </source>
</evidence>
<dbReference type="NCBIfam" id="TIGR00452">
    <property type="entry name" value="tRNA 5-methoxyuridine(34)/uridine 5-oxyacetic acid(34) synthase CmoB"/>
    <property type="match status" value="1"/>
</dbReference>
<reference evidence="4 5" key="1">
    <citation type="submission" date="2019-02" db="EMBL/GenBank/DDBJ databases">
        <title>Complete Genome Sequence and Methylome Analysis of free living Spirochaetas.</title>
        <authorList>
            <person name="Fomenkov A."/>
            <person name="Dubinina G."/>
            <person name="Leshcheva N."/>
            <person name="Mikheeva N."/>
            <person name="Grabovich M."/>
            <person name="Vincze T."/>
            <person name="Roberts R.J."/>
        </authorList>
    </citation>
    <scope>NUCLEOTIDE SEQUENCE [LARGE SCALE GENOMIC DNA]</scope>
    <source>
        <strain evidence="4 5">K2</strain>
    </source>
</reference>
<proteinExistence type="predicted"/>
<keyword evidence="2" id="KW-0819">tRNA processing</keyword>
<dbReference type="InterPro" id="IPR027555">
    <property type="entry name" value="Mo5U34_MeTrfas-like"/>
</dbReference>
<dbReference type="SUPFAM" id="SSF53335">
    <property type="entry name" value="S-adenosyl-L-methionine-dependent methyltransferases"/>
    <property type="match status" value="1"/>
</dbReference>
<keyword evidence="1" id="KW-0808">Transferase</keyword>
<dbReference type="AlphaFoldDB" id="A0A5C1QLH2"/>
<sequence length="329" mass="38538">MQTPSMASSYLAEDYSEPYPGEINREGLKLRRKEQALLLDKSSTRVYQNPIELIQDRQDDPMDFDGDTVRFGEEGLLDSFQSEQLLTALKSLIPWRKGPFSYYGVDIDSEWQSHLKWNRVLPWLPDLKNKKICDIGCNNEYYMYRMLSQEPWFVLGIDPMVRYYFHHLLNRKFYRDPKLHFDLLGVDDMNLFPGFFDVVFLMGIIYHRRNPVQTLNLINASMRSGGTLILESSGIPGDDPYCLFPDGRYMKAPGYWFLPTASALKNMLSRTGFHKIEMFENFKLDVNEQRQTDWAIYESLEHFLDADDPGKTVEGYPAPVRIYIRAEKR</sequence>
<dbReference type="InterPro" id="IPR010017">
    <property type="entry name" value="CmoB"/>
</dbReference>